<dbReference type="InterPro" id="IPR003959">
    <property type="entry name" value="ATPase_AAA_core"/>
</dbReference>
<dbReference type="FunFam" id="3.40.50.300:FF:000213">
    <property type="entry name" value="ATP-dependent protease ATPase subunit HslU"/>
    <property type="match status" value="1"/>
</dbReference>
<dbReference type="SMART" id="SM01086">
    <property type="entry name" value="ClpB_D2-small"/>
    <property type="match status" value="1"/>
</dbReference>
<dbReference type="NCBIfam" id="TIGR00390">
    <property type="entry name" value="hslU"/>
    <property type="match status" value="1"/>
</dbReference>
<sequence length="435" mass="48056">MTDLTPREIVSELDRHIIGQNDAKRAVAVALRNRWRRKHLDDDLRDEVYPKNILMIGPTGVGKTEISRRLAKLARAPFIKVEATKFTEVGYVGRDVEQIIRDLVEAAIVETRDYMRDDVKQKAHEAAEARVIDAIAGAEARSGTRDMFRKKLKTGELDDTIIELELTDNSSPLGGIEIPGQPGQMPGGMDLGAMFGKAFGGRTVKKRVTVSESYDLLIADEADKLLDDETITKIALEAVEQNGIVFLDEIDKVCRNSEARGADVSREGVQRDLLPLIEGTTVSTKHGSVKTDHILFIASGAFHIAKPSDLLPELQGRLPIRVELRALTEGDFVRILTETDNALTRQYTALMGTEEVTVSFSEDGIKALAGIAAEVNESVENIGARRLYTIMERVFEDLSFNAPDRGGDDIEVNAAFVEEHLGELSRSTDISRYVL</sequence>
<evidence type="ECO:0000256" key="3">
    <source>
        <dbReference type="ARBA" id="ARBA00022490"/>
    </source>
</evidence>
<dbReference type="GO" id="GO:0036402">
    <property type="term" value="F:proteasome-activating activity"/>
    <property type="evidence" value="ECO:0007669"/>
    <property type="project" value="UniProtKB-UniRule"/>
</dbReference>
<dbReference type="EMBL" id="FXYD01000004">
    <property type="protein sequence ID" value="SMX41175.1"/>
    <property type="molecule type" value="Genomic_DNA"/>
</dbReference>
<evidence type="ECO:0000313" key="11">
    <source>
        <dbReference type="Proteomes" id="UP000203464"/>
    </source>
</evidence>
<evidence type="ECO:0000259" key="8">
    <source>
        <dbReference type="SMART" id="SM00382"/>
    </source>
</evidence>
<keyword evidence="5 7" id="KW-0067">ATP-binding</keyword>
<accession>A0A238KE85</accession>
<dbReference type="InterPro" id="IPR004491">
    <property type="entry name" value="HslU"/>
</dbReference>
<dbReference type="PANTHER" id="PTHR48102:SF3">
    <property type="entry name" value="ATP-DEPENDENT PROTEASE ATPASE SUBUNIT HSLU"/>
    <property type="match status" value="1"/>
</dbReference>
<dbReference type="OrthoDB" id="9804062at2"/>
<keyword evidence="10" id="KW-0378">Hydrolase</keyword>
<feature type="binding site" evidence="7">
    <location>
        <position position="18"/>
    </location>
    <ligand>
        <name>ATP</name>
        <dbReference type="ChEBI" id="CHEBI:30616"/>
    </ligand>
</feature>
<dbReference type="GO" id="GO:0005524">
    <property type="term" value="F:ATP binding"/>
    <property type="evidence" value="ECO:0007669"/>
    <property type="project" value="UniProtKB-UniRule"/>
</dbReference>
<dbReference type="SUPFAM" id="SSF52540">
    <property type="entry name" value="P-loop containing nucleoside triphosphate hydrolases"/>
    <property type="match status" value="1"/>
</dbReference>
<comment type="similarity">
    <text evidence="2 7">Belongs to the ClpX chaperone family. HslU subfamily.</text>
</comment>
<dbReference type="GO" id="GO:0008233">
    <property type="term" value="F:peptidase activity"/>
    <property type="evidence" value="ECO:0007669"/>
    <property type="project" value="UniProtKB-KW"/>
</dbReference>
<gene>
    <name evidence="7 10" type="primary">hslU</name>
    <name evidence="10" type="ORF">OCA8868_02425</name>
</gene>
<dbReference type="InterPro" id="IPR003593">
    <property type="entry name" value="AAA+_ATPase"/>
</dbReference>
<keyword evidence="3 7" id="KW-0963">Cytoplasm</keyword>
<evidence type="ECO:0000256" key="6">
    <source>
        <dbReference type="ARBA" id="ARBA00023186"/>
    </source>
</evidence>
<evidence type="ECO:0000256" key="1">
    <source>
        <dbReference type="ARBA" id="ARBA00004496"/>
    </source>
</evidence>
<evidence type="ECO:0000256" key="4">
    <source>
        <dbReference type="ARBA" id="ARBA00022741"/>
    </source>
</evidence>
<feature type="domain" description="Clp ATPase C-terminal" evidence="9">
    <location>
        <begin position="327"/>
        <end position="423"/>
    </location>
</feature>
<dbReference type="Gene3D" id="1.10.8.60">
    <property type="match status" value="1"/>
</dbReference>
<dbReference type="Pfam" id="PF00004">
    <property type="entry name" value="AAA"/>
    <property type="match status" value="1"/>
</dbReference>
<feature type="binding site" evidence="7">
    <location>
        <position position="385"/>
    </location>
    <ligand>
        <name>ATP</name>
        <dbReference type="ChEBI" id="CHEBI:30616"/>
    </ligand>
</feature>
<evidence type="ECO:0000256" key="7">
    <source>
        <dbReference type="HAMAP-Rule" id="MF_00249"/>
    </source>
</evidence>
<evidence type="ECO:0000313" key="10">
    <source>
        <dbReference type="EMBL" id="SMX41175.1"/>
    </source>
</evidence>
<dbReference type="InterPro" id="IPR027417">
    <property type="entry name" value="P-loop_NTPase"/>
</dbReference>
<comment type="function">
    <text evidence="7">ATPase subunit of a proteasome-like degradation complex; this subunit has chaperone activity. The binding of ATP and its subsequent hydrolysis by HslU are essential for unfolding of protein substrates subsequently hydrolyzed by HslV. HslU recognizes the N-terminal part of its protein substrates and unfolds these before they are guided to HslV for hydrolysis.</text>
</comment>
<evidence type="ECO:0000256" key="2">
    <source>
        <dbReference type="ARBA" id="ARBA00009771"/>
    </source>
</evidence>
<dbReference type="GO" id="GO:0016887">
    <property type="term" value="F:ATP hydrolysis activity"/>
    <property type="evidence" value="ECO:0007669"/>
    <property type="project" value="InterPro"/>
</dbReference>
<dbReference type="SMART" id="SM00382">
    <property type="entry name" value="AAA"/>
    <property type="match status" value="1"/>
</dbReference>
<keyword evidence="6 7" id="KW-0143">Chaperone</keyword>
<feature type="binding site" evidence="7">
    <location>
        <begin position="60"/>
        <end position="65"/>
    </location>
    <ligand>
        <name>ATP</name>
        <dbReference type="ChEBI" id="CHEBI:30616"/>
    </ligand>
</feature>
<feature type="binding site" evidence="7">
    <location>
        <position position="313"/>
    </location>
    <ligand>
        <name>ATP</name>
        <dbReference type="ChEBI" id="CHEBI:30616"/>
    </ligand>
</feature>
<name>A0A238KE85_9RHOB</name>
<dbReference type="Gene3D" id="3.40.50.300">
    <property type="entry name" value="P-loop containing nucleotide triphosphate hydrolases"/>
    <property type="match status" value="1"/>
</dbReference>
<dbReference type="InterPro" id="IPR019489">
    <property type="entry name" value="Clp_ATPase_C"/>
</dbReference>
<dbReference type="PANTHER" id="PTHR48102">
    <property type="entry name" value="ATP-DEPENDENT CLP PROTEASE ATP-BINDING SUBUNIT CLPX-LIKE, MITOCHONDRIAL-RELATED"/>
    <property type="match status" value="1"/>
</dbReference>
<dbReference type="CDD" id="cd19498">
    <property type="entry name" value="RecA-like_HslU"/>
    <property type="match status" value="1"/>
</dbReference>
<comment type="subcellular location">
    <subcellularLocation>
        <location evidence="1 7">Cytoplasm</location>
    </subcellularLocation>
</comment>
<protein>
    <recommendedName>
        <fullName evidence="7">ATP-dependent protease ATPase subunit HslU</fullName>
    </recommendedName>
    <alternativeName>
        <fullName evidence="7">Unfoldase HslU</fullName>
    </alternativeName>
</protein>
<dbReference type="GO" id="GO:0043335">
    <property type="term" value="P:protein unfolding"/>
    <property type="evidence" value="ECO:0007669"/>
    <property type="project" value="UniProtKB-UniRule"/>
</dbReference>
<dbReference type="Proteomes" id="UP000203464">
    <property type="component" value="Unassembled WGS sequence"/>
</dbReference>
<evidence type="ECO:0000256" key="5">
    <source>
        <dbReference type="ARBA" id="ARBA00022840"/>
    </source>
</evidence>
<reference evidence="11" key="1">
    <citation type="submission" date="2017-05" db="EMBL/GenBank/DDBJ databases">
        <authorList>
            <person name="Rodrigo-Torres L."/>
            <person name="Arahal R. D."/>
            <person name="Lucena T."/>
        </authorList>
    </citation>
    <scope>NUCLEOTIDE SEQUENCE [LARGE SCALE GENOMIC DNA]</scope>
    <source>
        <strain evidence="11">CECT 8868</strain>
    </source>
</reference>
<organism evidence="10 11">
    <name type="scientific">Octadecabacter ascidiaceicola</name>
    <dbReference type="NCBI Taxonomy" id="1655543"/>
    <lineage>
        <taxon>Bacteria</taxon>
        <taxon>Pseudomonadati</taxon>
        <taxon>Pseudomonadota</taxon>
        <taxon>Alphaproteobacteria</taxon>
        <taxon>Rhodobacterales</taxon>
        <taxon>Roseobacteraceae</taxon>
        <taxon>Octadecabacter</taxon>
    </lineage>
</organism>
<feature type="domain" description="AAA+ ATPase" evidence="8">
    <location>
        <begin position="49"/>
        <end position="324"/>
    </location>
</feature>
<dbReference type="AlphaFoldDB" id="A0A238KE85"/>
<evidence type="ECO:0000259" key="9">
    <source>
        <dbReference type="SMART" id="SM01086"/>
    </source>
</evidence>
<dbReference type="HAMAP" id="MF_00249">
    <property type="entry name" value="HslU"/>
    <property type="match status" value="1"/>
</dbReference>
<keyword evidence="11" id="KW-1185">Reference proteome</keyword>
<dbReference type="RefSeq" id="WP_093996824.1">
    <property type="nucleotide sequence ID" value="NZ_FXYD01000004.1"/>
</dbReference>
<dbReference type="InterPro" id="IPR050052">
    <property type="entry name" value="ATP-dep_Clp_protease_ClpX"/>
</dbReference>
<dbReference type="Gene3D" id="1.10.8.10">
    <property type="entry name" value="DNA helicase RuvA subunit, C-terminal domain"/>
    <property type="match status" value="1"/>
</dbReference>
<proteinExistence type="inferred from homology"/>
<keyword evidence="4 7" id="KW-0547">Nucleotide-binding</keyword>
<dbReference type="FunFam" id="3.40.50.300:FF:000220">
    <property type="entry name" value="ATP-dependent protease ATPase subunit HslU"/>
    <property type="match status" value="1"/>
</dbReference>
<comment type="subunit">
    <text evidence="7">A double ring-shaped homohexamer of HslV is capped on each side by a ring-shaped HslU homohexamer. The assembly of the HslU/HslV complex is dependent on binding of ATP.</text>
</comment>
<dbReference type="NCBIfam" id="NF003544">
    <property type="entry name" value="PRK05201.1"/>
    <property type="match status" value="1"/>
</dbReference>
<dbReference type="Pfam" id="PF07724">
    <property type="entry name" value="AAA_2"/>
    <property type="match status" value="1"/>
</dbReference>
<feature type="binding site" evidence="7">
    <location>
        <position position="248"/>
    </location>
    <ligand>
        <name>ATP</name>
        <dbReference type="ChEBI" id="CHEBI:30616"/>
    </ligand>
</feature>
<dbReference type="GO" id="GO:0009376">
    <property type="term" value="C:HslUV protease complex"/>
    <property type="evidence" value="ECO:0007669"/>
    <property type="project" value="UniProtKB-UniRule"/>
</dbReference>
<keyword evidence="10" id="KW-0645">Protease</keyword>